<dbReference type="Pfam" id="PF01266">
    <property type="entry name" value="DAO"/>
    <property type="match status" value="1"/>
</dbReference>
<dbReference type="InterPro" id="IPR006076">
    <property type="entry name" value="FAD-dep_OxRdtase"/>
</dbReference>
<sequence>MAAEVPDRAQVVIIGGGVVGASIAYHLTELGWTDVLLVERHTLTSGTTWHAAGLVGCLRATHNMTRLAAYSADLYDRLENELGHPTGFRRVGSVSVADNPERMEELVRGAGMARCFDVDVDVIDADEMVRRWPLLNPDGIVGGVWIPGDGQASPVDTTMALANVAKERGARIVEGVSVKRIRTMDGRAVGVDTDRGVIDAEYVVTAAGMWSHQLGRDVGVTIPLHACEHFYLVTEPVPDLPAGLPVLRDTDNCIYVKEDAGRLLVGAFEPVAKPFGTGDLPTDRPFMQLDEDWDHLAPVYEKACERIPLLGEVGIRLFFNGPESFTPDDRYLLGETPELRNHFVATGFNSIGIQSAGGAGKVLAEWIVSGHPPMDLWDVDVRRAQPFQTNRRYLHDRSVEALGLLYAMHWPFRQVDTARGVRRSPFYDRLVALGACHGENAGWERPNWYAPEGVEASYVYTYGRQNWFDHSAAEHRACREGAALFDQTSLAKLLVQGPDAVRILNRISAAEVDVDPGISVYTTWLNERGGIESDLTVNRLDEDRFLVVTAFSSQIRDADWIARNTPADARMAVTDVTSSWAVLGVFGPRSREILCPLTDADLGNDAFPFGTLQEIDLGYARVIAIRRTYMGELGWEVYVPTEFAAGVFDALWESSRPEGLVPAGYHAMNSLRMEKAYRHWGDDIADEDTPLEAGLSWGVAWDKPGGFIGRETLEAQREAGVTRRLVQFRLDNPSPLLYHDEPILRDGLLVGRITSGMYGHTVGGALGMGYLPCGPDTPRAQVIDATFEVEVNGQRIPATASYRPFYDPDNERIRL</sequence>
<dbReference type="PANTHER" id="PTHR43757">
    <property type="entry name" value="AMINOMETHYLTRANSFERASE"/>
    <property type="match status" value="1"/>
</dbReference>
<dbReference type="Gene3D" id="3.30.1360.120">
    <property type="entry name" value="Probable tRNA modification gtpase trme, domain 1"/>
    <property type="match status" value="1"/>
</dbReference>
<dbReference type="Gene3D" id="3.30.70.1400">
    <property type="entry name" value="Aminomethyltransferase beta-barrel domains"/>
    <property type="match status" value="1"/>
</dbReference>
<reference evidence="6" key="1">
    <citation type="journal article" date="2014" name="Genome Biol. Evol.">
        <title>Pangenome evidence for extensive interdomain horizontal transfer affecting lineage core and shell genes in uncultured planktonic thaumarchaeota and euryarchaeota.</title>
        <authorList>
            <person name="Deschamps P."/>
            <person name="Zivanovic Y."/>
            <person name="Moreira D."/>
            <person name="Rodriguez-Valera F."/>
            <person name="Lopez-Garcia P."/>
        </authorList>
    </citation>
    <scope>NUCLEOTIDE SEQUENCE</scope>
</reference>
<dbReference type="Pfam" id="PF16350">
    <property type="entry name" value="FAO_M"/>
    <property type="match status" value="1"/>
</dbReference>
<evidence type="ECO:0000259" key="3">
    <source>
        <dbReference type="Pfam" id="PF01571"/>
    </source>
</evidence>
<dbReference type="InterPro" id="IPR029043">
    <property type="entry name" value="GcvT/YgfZ_C"/>
</dbReference>
<dbReference type="AlphaFoldDB" id="A0A075HN70"/>
<keyword evidence="6" id="KW-0560">Oxidoreductase</keyword>
<dbReference type="InterPro" id="IPR028896">
    <property type="entry name" value="GcvT/YgfZ/DmdA"/>
</dbReference>
<organism evidence="6">
    <name type="scientific">uncultured marine thaumarchaeote KM3_70_D04</name>
    <dbReference type="NCBI Taxonomy" id="1456250"/>
    <lineage>
        <taxon>Archaea</taxon>
        <taxon>Nitrososphaerota</taxon>
        <taxon>environmental samples</taxon>
    </lineage>
</organism>
<dbReference type="GO" id="GO:0008480">
    <property type="term" value="F:sarcosine dehydrogenase activity"/>
    <property type="evidence" value="ECO:0007669"/>
    <property type="project" value="UniProtKB-EC"/>
</dbReference>
<dbReference type="InterPro" id="IPR013977">
    <property type="entry name" value="GcvT_C"/>
</dbReference>
<dbReference type="EC" id="1.5.8.3" evidence="6"/>
<dbReference type="Pfam" id="PF01571">
    <property type="entry name" value="GCV_T"/>
    <property type="match status" value="1"/>
</dbReference>
<feature type="domain" description="GCVT N-terminal" evidence="3">
    <location>
        <begin position="426"/>
        <end position="703"/>
    </location>
</feature>
<feature type="domain" description="FAD dependent oxidoreductase" evidence="2">
    <location>
        <begin position="11"/>
        <end position="366"/>
    </location>
</feature>
<dbReference type="Gene3D" id="3.50.50.60">
    <property type="entry name" value="FAD/NAD(P)-binding domain"/>
    <property type="match status" value="1"/>
</dbReference>
<evidence type="ECO:0000259" key="4">
    <source>
        <dbReference type="Pfam" id="PF08669"/>
    </source>
</evidence>
<gene>
    <name evidence="6" type="primary">SARDH</name>
</gene>
<dbReference type="Gene3D" id="2.40.30.110">
    <property type="entry name" value="Aminomethyltransferase beta-barrel domains"/>
    <property type="match status" value="1"/>
</dbReference>
<dbReference type="EMBL" id="KF901027">
    <property type="protein sequence ID" value="AIF15398.1"/>
    <property type="molecule type" value="Genomic_DNA"/>
</dbReference>
<dbReference type="Gene3D" id="3.30.9.10">
    <property type="entry name" value="D-Amino Acid Oxidase, subunit A, domain 2"/>
    <property type="match status" value="1"/>
</dbReference>
<proteinExistence type="inferred from homology"/>
<evidence type="ECO:0000259" key="2">
    <source>
        <dbReference type="Pfam" id="PF01266"/>
    </source>
</evidence>
<dbReference type="SUPFAM" id="SSF51905">
    <property type="entry name" value="FAD/NAD(P)-binding domain"/>
    <property type="match status" value="1"/>
</dbReference>
<dbReference type="SUPFAM" id="SSF101790">
    <property type="entry name" value="Aminomethyltransferase beta-barrel domain"/>
    <property type="match status" value="1"/>
</dbReference>
<evidence type="ECO:0000313" key="6">
    <source>
        <dbReference type="EMBL" id="AIF15398.1"/>
    </source>
</evidence>
<dbReference type="InterPro" id="IPR006222">
    <property type="entry name" value="GCVT_N"/>
</dbReference>
<feature type="domain" description="Aminomethyltransferase C-terminal" evidence="4">
    <location>
        <begin position="723"/>
        <end position="807"/>
    </location>
</feature>
<protein>
    <submittedName>
        <fullName evidence="6">FAD dependent oxidoreductase (SARDH)</fullName>
        <ecNumber evidence="6">1.5.8.3</ecNumber>
    </submittedName>
</protein>
<evidence type="ECO:0000259" key="5">
    <source>
        <dbReference type="Pfam" id="PF16350"/>
    </source>
</evidence>
<feature type="domain" description="FAD dependent oxidoreductase central" evidence="5">
    <location>
        <begin position="370"/>
        <end position="424"/>
    </location>
</feature>
<dbReference type="SUPFAM" id="SSF103025">
    <property type="entry name" value="Folate-binding domain"/>
    <property type="match status" value="1"/>
</dbReference>
<name>A0A075HN70_9ARCH</name>
<dbReference type="PANTHER" id="PTHR43757:SF15">
    <property type="entry name" value="PYRUVATE DEHYDROGENASE PHOSPHATASE REGULATORY SUBUNIT, MITOCHONDRIAL-LIKE"/>
    <property type="match status" value="1"/>
</dbReference>
<dbReference type="InterPro" id="IPR032503">
    <property type="entry name" value="FAO_M"/>
</dbReference>
<dbReference type="SUPFAM" id="SSF54373">
    <property type="entry name" value="FAD-linked reductases, C-terminal domain"/>
    <property type="match status" value="1"/>
</dbReference>
<evidence type="ECO:0000256" key="1">
    <source>
        <dbReference type="ARBA" id="ARBA00008609"/>
    </source>
</evidence>
<comment type="similarity">
    <text evidence="1">Belongs to the GcvT family.</text>
</comment>
<dbReference type="InterPro" id="IPR027266">
    <property type="entry name" value="TrmE/GcvT-like"/>
</dbReference>
<accession>A0A075HN70</accession>
<dbReference type="Pfam" id="PF08669">
    <property type="entry name" value="GCV_T_C"/>
    <property type="match status" value="1"/>
</dbReference>
<dbReference type="InterPro" id="IPR036188">
    <property type="entry name" value="FAD/NAD-bd_sf"/>
</dbReference>